<reference evidence="3 4" key="1">
    <citation type="submission" date="2020-01" db="EMBL/GenBank/DDBJ databases">
        <authorList>
            <person name="Kim M.K."/>
        </authorList>
    </citation>
    <scope>NUCLEOTIDE SEQUENCE [LARGE SCALE GENOMIC DNA]</scope>
    <source>
        <strain evidence="3 4">172606-1</strain>
    </source>
</reference>
<dbReference type="AlphaFoldDB" id="A0A6C0GUB6"/>
<evidence type="ECO:0000256" key="1">
    <source>
        <dbReference type="SAM" id="MobiDB-lite"/>
    </source>
</evidence>
<feature type="region of interest" description="Disordered" evidence="1">
    <location>
        <begin position="122"/>
        <end position="152"/>
    </location>
</feature>
<evidence type="ECO:0000313" key="4">
    <source>
        <dbReference type="Proteomes" id="UP000480178"/>
    </source>
</evidence>
<name>A0A6C0GUB6_9BACT</name>
<dbReference type="EMBL" id="CP048222">
    <property type="protein sequence ID" value="QHT71799.1"/>
    <property type="molecule type" value="Genomic_DNA"/>
</dbReference>
<dbReference type="RefSeq" id="WP_162447719.1">
    <property type="nucleotide sequence ID" value="NZ_CP048222.1"/>
</dbReference>
<dbReference type="KEGG" id="rhoz:GXP67_36625"/>
<gene>
    <name evidence="3" type="ORF">GXP67_36625</name>
</gene>
<protein>
    <submittedName>
        <fullName evidence="3">Uncharacterized protein</fullName>
    </submittedName>
</protein>
<evidence type="ECO:0000256" key="2">
    <source>
        <dbReference type="SAM" id="Phobius"/>
    </source>
</evidence>
<evidence type="ECO:0000313" key="3">
    <source>
        <dbReference type="EMBL" id="QHT71799.1"/>
    </source>
</evidence>
<keyword evidence="4" id="KW-1185">Reference proteome</keyword>
<keyword evidence="2" id="KW-0812">Transmembrane</keyword>
<proteinExistence type="predicted"/>
<accession>A0A6C0GUB6</accession>
<organism evidence="3 4">
    <name type="scientific">Rhodocytophaga rosea</name>
    <dbReference type="NCBI Taxonomy" id="2704465"/>
    <lineage>
        <taxon>Bacteria</taxon>
        <taxon>Pseudomonadati</taxon>
        <taxon>Bacteroidota</taxon>
        <taxon>Cytophagia</taxon>
        <taxon>Cytophagales</taxon>
        <taxon>Rhodocytophagaceae</taxon>
        <taxon>Rhodocytophaga</taxon>
    </lineage>
</organism>
<keyword evidence="2" id="KW-1133">Transmembrane helix</keyword>
<sequence>MYYFVKVKKSPLISNQQETTKSKAMQGIFFISAFALLMSLSTILLTGCSAYAQAPNYDPDKKLYRECELVVAGFTSCKECEDKEMTLNCKDYYCDATGKCELVPVLPYNKPRQLVKPLPKTIGKAQSRPSLKPVEGQQLSAFSTPPATAANR</sequence>
<feature type="compositionally biased region" description="Polar residues" evidence="1">
    <location>
        <begin position="137"/>
        <end position="152"/>
    </location>
</feature>
<feature type="transmembrane region" description="Helical" evidence="2">
    <location>
        <begin position="28"/>
        <end position="52"/>
    </location>
</feature>
<dbReference type="Proteomes" id="UP000480178">
    <property type="component" value="Chromosome"/>
</dbReference>
<keyword evidence="2" id="KW-0472">Membrane</keyword>